<name>A0ABS3Z4Z8_9BACT</name>
<dbReference type="Proteomes" id="UP000677244">
    <property type="component" value="Unassembled WGS sequence"/>
</dbReference>
<evidence type="ECO:0000313" key="2">
    <source>
        <dbReference type="Proteomes" id="UP000677244"/>
    </source>
</evidence>
<comment type="caution">
    <text evidence="1">The sequence shown here is derived from an EMBL/GenBank/DDBJ whole genome shotgun (WGS) entry which is preliminary data.</text>
</comment>
<keyword evidence="2" id="KW-1185">Reference proteome</keyword>
<protein>
    <recommendedName>
        <fullName evidence="3">Ig-like domain-containing protein</fullName>
    </recommendedName>
</protein>
<accession>A0ABS3Z4Z8</accession>
<proteinExistence type="predicted"/>
<dbReference type="EMBL" id="JAGHKO010000024">
    <property type="protein sequence ID" value="MBO9205229.1"/>
    <property type="molecule type" value="Genomic_DNA"/>
</dbReference>
<dbReference type="RefSeq" id="WP_209144603.1">
    <property type="nucleotide sequence ID" value="NZ_JAGHKO010000024.1"/>
</dbReference>
<evidence type="ECO:0008006" key="3">
    <source>
        <dbReference type="Google" id="ProtNLM"/>
    </source>
</evidence>
<evidence type="ECO:0000313" key="1">
    <source>
        <dbReference type="EMBL" id="MBO9205229.1"/>
    </source>
</evidence>
<reference evidence="1 2" key="1">
    <citation type="submission" date="2021-03" db="EMBL/GenBank/DDBJ databases">
        <title>Assistant Professor.</title>
        <authorList>
            <person name="Huq M.A."/>
        </authorList>
    </citation>
    <scope>NUCLEOTIDE SEQUENCE [LARGE SCALE GENOMIC DNA]</scope>
    <source>
        <strain evidence="1 2">MAH-29</strain>
    </source>
</reference>
<gene>
    <name evidence="1" type="ORF">J7I42_33385</name>
</gene>
<organism evidence="1 2">
    <name type="scientific">Niastella soli</name>
    <dbReference type="NCBI Taxonomy" id="2821487"/>
    <lineage>
        <taxon>Bacteria</taxon>
        <taxon>Pseudomonadati</taxon>
        <taxon>Bacteroidota</taxon>
        <taxon>Chitinophagia</taxon>
        <taxon>Chitinophagales</taxon>
        <taxon>Chitinophagaceae</taxon>
        <taxon>Niastella</taxon>
    </lineage>
</organism>
<sequence>MEIKNYMRRVLPVFLMLLLNTLIGLGNTPFLSKCEKIDPEKKATPLKGGCATPLTQYVLVGTQPNLINCSDASGGPIANNSYVYQWQWSTDNVHFQDIPNATSYYLPSTNNQPYANSQAGTTIYVQRKVTCGIDVQYSNSCSLVYVTTLPIFARLEVNTSEYNPYDGEYNGEFYEKYLNWYVSSYIRFYADAACTVPMALPASINCKIRACRYYENDGYINTNECSVEPWYDVTVTAGSTQFANGDLEDFEYYYMVQDAVPNAPWRFVEKSWSDYELIVAENCIIMPPVYPSHSTGFGIASQQQ</sequence>